<keyword evidence="3" id="KW-1185">Reference proteome</keyword>
<dbReference type="Proteomes" id="UP001237448">
    <property type="component" value="Unassembled WGS sequence"/>
</dbReference>
<feature type="compositionally biased region" description="Pro residues" evidence="1">
    <location>
        <begin position="309"/>
        <end position="319"/>
    </location>
</feature>
<evidence type="ECO:0000256" key="1">
    <source>
        <dbReference type="SAM" id="MobiDB-lite"/>
    </source>
</evidence>
<dbReference type="EMBL" id="JAUSVK010000001">
    <property type="protein sequence ID" value="MDQ0392186.1"/>
    <property type="molecule type" value="Genomic_DNA"/>
</dbReference>
<feature type="region of interest" description="Disordered" evidence="1">
    <location>
        <begin position="259"/>
        <end position="345"/>
    </location>
</feature>
<gene>
    <name evidence="2" type="ORF">J3R73_001978</name>
</gene>
<protein>
    <submittedName>
        <fullName evidence="2">Uncharacterized protein</fullName>
    </submittedName>
</protein>
<accession>A0ABU0FC43</accession>
<feature type="compositionally biased region" description="Polar residues" evidence="1">
    <location>
        <begin position="334"/>
        <end position="345"/>
    </location>
</feature>
<sequence>MIPDPTGGATDYWAIGSQNNSDASKGTKARIQGVLATGKTLQIGKHLFNQKPESLVNRPPANFQTLLAGSQSADQIDRLRDLQRASLASSPEIEAKAAALPGDPAENKARLIDQAETLSEQAPDEGSPQAAPVDAKLSTAWAIAATGMGRMSMTDALAFLRGQIIQEQLQSPGLSEEEAVQRIGRQYGVMDLPLSDARIRKYNSKAVGLPNDPEDWADPRKISGAINAANPPPSFAFPSYVNGRSFHSDAQDLSDRIDAWGLSSHPPASLNFEEPATNTSPQPLPDAGSQEQPPDTNIVPENTGAPQPREAPPFTPPVLPDSMGMQRPFGIFQNLPTSRDTGNGD</sequence>
<organism evidence="2 3">
    <name type="scientific">Labrys monachus</name>
    <dbReference type="NCBI Taxonomy" id="217067"/>
    <lineage>
        <taxon>Bacteria</taxon>
        <taxon>Pseudomonadati</taxon>
        <taxon>Pseudomonadota</taxon>
        <taxon>Alphaproteobacteria</taxon>
        <taxon>Hyphomicrobiales</taxon>
        <taxon>Xanthobacteraceae</taxon>
        <taxon>Labrys</taxon>
    </lineage>
</organism>
<feature type="region of interest" description="Disordered" evidence="1">
    <location>
        <begin position="1"/>
        <end position="26"/>
    </location>
</feature>
<evidence type="ECO:0000313" key="2">
    <source>
        <dbReference type="EMBL" id="MDQ0392186.1"/>
    </source>
</evidence>
<reference evidence="2 3" key="1">
    <citation type="submission" date="2023-07" db="EMBL/GenBank/DDBJ databases">
        <title>Genomic Encyclopedia of Type Strains, Phase IV (KMG-IV): sequencing the most valuable type-strain genomes for metagenomic binning, comparative biology and taxonomic classification.</title>
        <authorList>
            <person name="Goeker M."/>
        </authorList>
    </citation>
    <scope>NUCLEOTIDE SEQUENCE [LARGE SCALE GENOMIC DNA]</scope>
    <source>
        <strain evidence="2 3">DSM 5896</strain>
    </source>
</reference>
<dbReference type="RefSeq" id="WP_307425693.1">
    <property type="nucleotide sequence ID" value="NZ_JAUSVK010000001.1"/>
</dbReference>
<evidence type="ECO:0000313" key="3">
    <source>
        <dbReference type="Proteomes" id="UP001237448"/>
    </source>
</evidence>
<comment type="caution">
    <text evidence="2">The sequence shown here is derived from an EMBL/GenBank/DDBJ whole genome shotgun (WGS) entry which is preliminary data.</text>
</comment>
<proteinExistence type="predicted"/>
<name>A0ABU0FC43_9HYPH</name>